<sequence>MHIDMIFNNEPHSVQFSYNPFSTMASLESKLLDGRNVGYCSSSDEEDGDWQVANDEDEHQSNVMRRLGPSSNTGAKGVLREFAAQKEAANRNKQAKLRELSELSKKGMLEMSKEEREQVGFLHNHAQAEDSLENLRQRRLMELRKAAAGKIVEIMDKDQFTKAIDTCENMLCVLLYEPEDEMCQKMTHICKLLAADFPRVKFVRAKSTLLRMSKAF</sequence>
<dbReference type="Proteomes" id="UP000271889">
    <property type="component" value="Unassembled WGS sequence"/>
</dbReference>
<organism evidence="4 5">
    <name type="scientific">Cylicostephanus goldi</name>
    <name type="common">Nematode worm</name>
    <dbReference type="NCBI Taxonomy" id="71465"/>
    <lineage>
        <taxon>Eukaryota</taxon>
        <taxon>Metazoa</taxon>
        <taxon>Ecdysozoa</taxon>
        <taxon>Nematoda</taxon>
        <taxon>Chromadorea</taxon>
        <taxon>Rhabditida</taxon>
        <taxon>Rhabditina</taxon>
        <taxon>Rhabditomorpha</taxon>
        <taxon>Strongyloidea</taxon>
        <taxon>Strongylidae</taxon>
        <taxon>Cylicostephanus</taxon>
    </lineage>
</organism>
<feature type="coiled-coil region" evidence="2">
    <location>
        <begin position="79"/>
        <end position="106"/>
    </location>
</feature>
<reference evidence="4 5" key="1">
    <citation type="submission" date="2018-11" db="EMBL/GenBank/DDBJ databases">
        <authorList>
            <consortium name="Pathogen Informatics"/>
        </authorList>
    </citation>
    <scope>NUCLEOTIDE SEQUENCE [LARGE SCALE GENOMIC DNA]</scope>
</reference>
<dbReference type="OrthoDB" id="70588at2759"/>
<dbReference type="SUPFAM" id="SSF52833">
    <property type="entry name" value="Thioredoxin-like"/>
    <property type="match status" value="1"/>
</dbReference>
<comment type="similarity">
    <text evidence="1">Belongs to the phosducin family.</text>
</comment>
<name>A0A3P6UP55_CYLGO</name>
<gene>
    <name evidence="4" type="ORF">CGOC_LOCUS7637</name>
</gene>
<evidence type="ECO:0000256" key="2">
    <source>
        <dbReference type="SAM" id="Coils"/>
    </source>
</evidence>
<proteinExistence type="inferred from homology"/>
<keyword evidence="5" id="KW-1185">Reference proteome</keyword>
<dbReference type="Pfam" id="PF02114">
    <property type="entry name" value="Phosducin"/>
    <property type="match status" value="1"/>
</dbReference>
<dbReference type="EMBL" id="UYRV01026832">
    <property type="protein sequence ID" value="VDK79964.1"/>
    <property type="molecule type" value="Genomic_DNA"/>
</dbReference>
<dbReference type="InterPro" id="IPR051499">
    <property type="entry name" value="Phosducin-like_reg"/>
</dbReference>
<feature type="domain" description="Phosducin" evidence="3">
    <location>
        <begin position="68"/>
        <end position="213"/>
    </location>
</feature>
<dbReference type="AlphaFoldDB" id="A0A3P6UP55"/>
<evidence type="ECO:0000313" key="4">
    <source>
        <dbReference type="EMBL" id="VDK79964.1"/>
    </source>
</evidence>
<evidence type="ECO:0000259" key="3">
    <source>
        <dbReference type="Pfam" id="PF02114"/>
    </source>
</evidence>
<evidence type="ECO:0000256" key="1">
    <source>
        <dbReference type="ARBA" id="ARBA00009686"/>
    </source>
</evidence>
<accession>A0A3P6UP55</accession>
<dbReference type="Gene3D" id="3.40.30.10">
    <property type="entry name" value="Glutaredoxin"/>
    <property type="match status" value="1"/>
</dbReference>
<protein>
    <recommendedName>
        <fullName evidence="3">Phosducin domain-containing protein</fullName>
    </recommendedName>
</protein>
<evidence type="ECO:0000313" key="5">
    <source>
        <dbReference type="Proteomes" id="UP000271889"/>
    </source>
</evidence>
<feature type="non-terminal residue" evidence="4">
    <location>
        <position position="216"/>
    </location>
</feature>
<dbReference type="PANTHER" id="PTHR46052">
    <property type="entry name" value="PHOSDUCIN-LIKE PROTEIN"/>
    <property type="match status" value="1"/>
</dbReference>
<keyword evidence="2" id="KW-0175">Coiled coil</keyword>
<dbReference type="InterPro" id="IPR024253">
    <property type="entry name" value="Phosducin_thioredoxin-like_dom"/>
</dbReference>
<dbReference type="InterPro" id="IPR036249">
    <property type="entry name" value="Thioredoxin-like_sf"/>
</dbReference>
<dbReference type="PANTHER" id="PTHR46052:SF1">
    <property type="entry name" value="PHOSDUCIN-LIKE PROTEIN"/>
    <property type="match status" value="1"/>
</dbReference>